<dbReference type="SUPFAM" id="SSF88697">
    <property type="entry name" value="PUA domain-like"/>
    <property type="match status" value="1"/>
</dbReference>
<dbReference type="EMBL" id="CP036348">
    <property type="protein sequence ID" value="QDV69956.1"/>
    <property type="molecule type" value="Genomic_DNA"/>
</dbReference>
<keyword evidence="3" id="KW-1185">Reference proteome</keyword>
<organism evidence="2 3">
    <name type="scientific">Rosistilla carotiformis</name>
    <dbReference type="NCBI Taxonomy" id="2528017"/>
    <lineage>
        <taxon>Bacteria</taxon>
        <taxon>Pseudomonadati</taxon>
        <taxon>Planctomycetota</taxon>
        <taxon>Planctomycetia</taxon>
        <taxon>Pirellulales</taxon>
        <taxon>Pirellulaceae</taxon>
        <taxon>Rosistilla</taxon>
    </lineage>
</organism>
<name>A0A518JWQ4_9BACT</name>
<feature type="compositionally biased region" description="Polar residues" evidence="1">
    <location>
        <begin position="138"/>
        <end position="151"/>
    </location>
</feature>
<dbReference type="AlphaFoldDB" id="A0A518JWQ4"/>
<proteinExistence type="predicted"/>
<accession>A0A518JWQ4</accession>
<feature type="region of interest" description="Disordered" evidence="1">
    <location>
        <begin position="121"/>
        <end position="167"/>
    </location>
</feature>
<evidence type="ECO:0000256" key="1">
    <source>
        <dbReference type="SAM" id="MobiDB-lite"/>
    </source>
</evidence>
<feature type="compositionally biased region" description="Basic and acidic residues" evidence="1">
    <location>
        <begin position="152"/>
        <end position="167"/>
    </location>
</feature>
<reference evidence="2 3" key="1">
    <citation type="submission" date="2019-02" db="EMBL/GenBank/DDBJ databases">
        <title>Deep-cultivation of Planctomycetes and their phenomic and genomic characterization uncovers novel biology.</title>
        <authorList>
            <person name="Wiegand S."/>
            <person name="Jogler M."/>
            <person name="Boedeker C."/>
            <person name="Pinto D."/>
            <person name="Vollmers J."/>
            <person name="Rivas-Marin E."/>
            <person name="Kohn T."/>
            <person name="Peeters S.H."/>
            <person name="Heuer A."/>
            <person name="Rast P."/>
            <person name="Oberbeckmann S."/>
            <person name="Bunk B."/>
            <person name="Jeske O."/>
            <person name="Meyerdierks A."/>
            <person name="Storesund J.E."/>
            <person name="Kallscheuer N."/>
            <person name="Luecker S."/>
            <person name="Lage O.M."/>
            <person name="Pohl T."/>
            <person name="Merkel B.J."/>
            <person name="Hornburger P."/>
            <person name="Mueller R.-W."/>
            <person name="Bruemmer F."/>
            <person name="Labrenz M."/>
            <person name="Spormann A.M."/>
            <person name="Op den Camp H."/>
            <person name="Overmann J."/>
            <person name="Amann R."/>
            <person name="Jetten M.S.M."/>
            <person name="Mascher T."/>
            <person name="Medema M.H."/>
            <person name="Devos D.P."/>
            <person name="Kaster A.-K."/>
            <person name="Ovreas L."/>
            <person name="Rohde M."/>
            <person name="Galperin M.Y."/>
            <person name="Jogler C."/>
        </authorList>
    </citation>
    <scope>NUCLEOTIDE SEQUENCE [LARGE SCALE GENOMIC DNA]</scope>
    <source>
        <strain evidence="2 3">Poly24</strain>
    </source>
</reference>
<evidence type="ECO:0000313" key="3">
    <source>
        <dbReference type="Proteomes" id="UP000315082"/>
    </source>
</evidence>
<evidence type="ECO:0000313" key="2">
    <source>
        <dbReference type="EMBL" id="QDV69956.1"/>
    </source>
</evidence>
<dbReference type="InterPro" id="IPR015947">
    <property type="entry name" value="PUA-like_sf"/>
</dbReference>
<protein>
    <submittedName>
        <fullName evidence="2">Uncharacterized protein</fullName>
    </submittedName>
</protein>
<dbReference type="Proteomes" id="UP000315082">
    <property type="component" value="Chromosome"/>
</dbReference>
<dbReference type="OrthoDB" id="359066at2"/>
<dbReference type="KEGG" id="rcf:Poly24_36750"/>
<gene>
    <name evidence="2" type="ORF">Poly24_36750</name>
</gene>
<dbReference type="Gene3D" id="2.30.130.30">
    <property type="entry name" value="Hypothetical protein"/>
    <property type="match status" value="1"/>
</dbReference>
<sequence>MQHGPQKALCVQQPWAEQILRGEKCVEYRLQVSKLRGTIDLYAAQGRPDASNSAVKNLVGCGWANFTRCKAAMTALHFDFVPFHSEVEHYVAEKLDSSEAGSFFLQAARLVQDSNAAWRLQPRLGRRPGTRRQAVSRPRNQSYSRNLGSSDEATREIPSYKKNDNSR</sequence>